<name>A0A7X3S9U3_9HYPH</name>
<evidence type="ECO:0000256" key="6">
    <source>
        <dbReference type="RuleBase" id="RU364082"/>
    </source>
</evidence>
<sequence length="298" mass="32037">MDILLTGAGGQLGVEIARQAGDSALELTALAHHELDVSEREAVLDAVSAVRPRVIINAAAYTAVDDAEADRQTAFAVNSDGPANLAEAAEKTGATLVHISTDYVFDGSKSLPYAETDETSPINVYGESKLAGETAVQSTCARHVILRTSWLYGLHGGNFVKTMLRLGKERDVLRIVSDQTGCPTYTGDLAAAILSICRRHVDGNPPQDGFGLFHYAGAGQTSWYEFAREIFRLSNAFGMKAPRLEAIATTDFPAKAPRPQNSALECSKIEAAYGLRARPWRSSLAGMLDTFSRDRNTS</sequence>
<proteinExistence type="inferred from homology"/>
<evidence type="ECO:0000259" key="7">
    <source>
        <dbReference type="Pfam" id="PF04321"/>
    </source>
</evidence>
<evidence type="ECO:0000313" key="9">
    <source>
        <dbReference type="Proteomes" id="UP000433101"/>
    </source>
</evidence>
<dbReference type="InterPro" id="IPR005913">
    <property type="entry name" value="dTDP_dehydrorham_reduct"/>
</dbReference>
<dbReference type="Gene3D" id="3.40.50.720">
    <property type="entry name" value="NAD(P)-binding Rossmann-like Domain"/>
    <property type="match status" value="1"/>
</dbReference>
<reference evidence="8 9" key="1">
    <citation type="submission" date="2019-12" db="EMBL/GenBank/DDBJ databases">
        <authorList>
            <person name="Li M."/>
        </authorList>
    </citation>
    <scope>NUCLEOTIDE SEQUENCE [LARGE SCALE GENOMIC DNA]</scope>
    <source>
        <strain evidence="8 9">GBMRC 2046</strain>
    </source>
</reference>
<dbReference type="NCBIfam" id="TIGR01214">
    <property type="entry name" value="rmlD"/>
    <property type="match status" value="1"/>
</dbReference>
<dbReference type="UniPathway" id="UPA00124"/>
<comment type="similarity">
    <text evidence="2 6">Belongs to the dTDP-4-dehydrorhamnose reductase family.</text>
</comment>
<comment type="function">
    <text evidence="6">Catalyzes the reduction of dTDP-6-deoxy-L-lyxo-4-hexulose to yield dTDP-L-rhamnose.</text>
</comment>
<dbReference type="Gene3D" id="3.90.25.10">
    <property type="entry name" value="UDP-galactose 4-epimerase, domain 1"/>
    <property type="match status" value="1"/>
</dbReference>
<dbReference type="SUPFAM" id="SSF51735">
    <property type="entry name" value="NAD(P)-binding Rossmann-fold domains"/>
    <property type="match status" value="1"/>
</dbReference>
<comment type="catalytic activity">
    <reaction evidence="5 6">
        <text>dTDP-beta-L-rhamnose + NADP(+) = dTDP-4-dehydro-beta-L-rhamnose + NADPH + H(+)</text>
        <dbReference type="Rhea" id="RHEA:21796"/>
        <dbReference type="ChEBI" id="CHEBI:15378"/>
        <dbReference type="ChEBI" id="CHEBI:57510"/>
        <dbReference type="ChEBI" id="CHEBI:57783"/>
        <dbReference type="ChEBI" id="CHEBI:58349"/>
        <dbReference type="ChEBI" id="CHEBI:62830"/>
        <dbReference type="EC" id="1.1.1.133"/>
    </reaction>
</comment>
<dbReference type="FunFam" id="3.40.50.720:FF:000159">
    <property type="entry name" value="dTDP-4-dehydrorhamnose reductase"/>
    <property type="match status" value="1"/>
</dbReference>
<keyword evidence="6" id="KW-0521">NADP</keyword>
<evidence type="ECO:0000256" key="2">
    <source>
        <dbReference type="ARBA" id="ARBA00010944"/>
    </source>
</evidence>
<evidence type="ECO:0000256" key="3">
    <source>
        <dbReference type="ARBA" id="ARBA00012929"/>
    </source>
</evidence>
<protein>
    <recommendedName>
        <fullName evidence="4 6">dTDP-4-dehydrorhamnose reductase</fullName>
        <ecNumber evidence="3 6">1.1.1.133</ecNumber>
    </recommendedName>
</protein>
<feature type="domain" description="RmlD-like substrate binding" evidence="7">
    <location>
        <begin position="1"/>
        <end position="291"/>
    </location>
</feature>
<accession>A0A7X3S9U3</accession>
<evidence type="ECO:0000256" key="4">
    <source>
        <dbReference type="ARBA" id="ARBA00017099"/>
    </source>
</evidence>
<dbReference type="InterPro" id="IPR036291">
    <property type="entry name" value="NAD(P)-bd_dom_sf"/>
</dbReference>
<evidence type="ECO:0000256" key="5">
    <source>
        <dbReference type="ARBA" id="ARBA00048200"/>
    </source>
</evidence>
<keyword evidence="6 8" id="KW-0560">Oxidoreductase</keyword>
<dbReference type="EMBL" id="WUMV01000009">
    <property type="protein sequence ID" value="MXN67199.1"/>
    <property type="molecule type" value="Genomic_DNA"/>
</dbReference>
<dbReference type="CDD" id="cd05254">
    <property type="entry name" value="dTDP_HR_like_SDR_e"/>
    <property type="match status" value="1"/>
</dbReference>
<evidence type="ECO:0000256" key="1">
    <source>
        <dbReference type="ARBA" id="ARBA00004781"/>
    </source>
</evidence>
<gene>
    <name evidence="8" type="primary">rfbD</name>
    <name evidence="8" type="ORF">GR183_20000</name>
</gene>
<dbReference type="AlphaFoldDB" id="A0A7X3S9U3"/>
<dbReference type="Proteomes" id="UP000433101">
    <property type="component" value="Unassembled WGS sequence"/>
</dbReference>
<comment type="cofactor">
    <cofactor evidence="6">
        <name>Mg(2+)</name>
        <dbReference type="ChEBI" id="CHEBI:18420"/>
    </cofactor>
    <text evidence="6">Binds 1 Mg(2+) ion per monomer.</text>
</comment>
<evidence type="ECO:0000313" key="8">
    <source>
        <dbReference type="EMBL" id="MXN67199.1"/>
    </source>
</evidence>
<keyword evidence="9" id="KW-1185">Reference proteome</keyword>
<dbReference type="EC" id="1.1.1.133" evidence="3 6"/>
<dbReference type="InterPro" id="IPR029903">
    <property type="entry name" value="RmlD-like-bd"/>
</dbReference>
<dbReference type="PANTHER" id="PTHR10491:SF4">
    <property type="entry name" value="METHIONINE ADENOSYLTRANSFERASE 2 SUBUNIT BETA"/>
    <property type="match status" value="1"/>
</dbReference>
<dbReference type="GO" id="GO:0019305">
    <property type="term" value="P:dTDP-rhamnose biosynthetic process"/>
    <property type="evidence" value="ECO:0007669"/>
    <property type="project" value="UniProtKB-UniPathway"/>
</dbReference>
<comment type="caution">
    <text evidence="8">The sequence shown here is derived from an EMBL/GenBank/DDBJ whole genome shotgun (WGS) entry which is preliminary data.</text>
</comment>
<organism evidence="8 9">
    <name type="scientific">Stappia sediminis</name>
    <dbReference type="NCBI Taxonomy" id="2692190"/>
    <lineage>
        <taxon>Bacteria</taxon>
        <taxon>Pseudomonadati</taxon>
        <taxon>Pseudomonadota</taxon>
        <taxon>Alphaproteobacteria</taxon>
        <taxon>Hyphomicrobiales</taxon>
        <taxon>Stappiaceae</taxon>
        <taxon>Stappia</taxon>
    </lineage>
</organism>
<dbReference type="Pfam" id="PF04321">
    <property type="entry name" value="RmlD_sub_bind"/>
    <property type="match status" value="1"/>
</dbReference>
<dbReference type="RefSeq" id="WP_160777430.1">
    <property type="nucleotide sequence ID" value="NZ_WUMV01000009.1"/>
</dbReference>
<dbReference type="GO" id="GO:0008831">
    <property type="term" value="F:dTDP-4-dehydrorhamnose reductase activity"/>
    <property type="evidence" value="ECO:0007669"/>
    <property type="project" value="UniProtKB-EC"/>
</dbReference>
<dbReference type="PANTHER" id="PTHR10491">
    <property type="entry name" value="DTDP-4-DEHYDRORHAMNOSE REDUCTASE"/>
    <property type="match status" value="1"/>
</dbReference>
<comment type="pathway">
    <text evidence="1 6">Carbohydrate biosynthesis; dTDP-L-rhamnose biosynthesis.</text>
</comment>